<dbReference type="RefSeq" id="WP_219791789.1">
    <property type="nucleotide sequence ID" value="NZ_JAHYCA010000003.1"/>
</dbReference>
<dbReference type="InterPro" id="IPR023465">
    <property type="entry name" value="Riboflavin_kinase_dom_sf"/>
</dbReference>
<protein>
    <submittedName>
        <fullName evidence="6">CTP-dependent riboflavin kinase</fullName>
    </submittedName>
</protein>
<evidence type="ECO:0000313" key="7">
    <source>
        <dbReference type="Proteomes" id="UP000769617"/>
    </source>
</evidence>
<gene>
    <name evidence="6" type="ORF">KPL81_10010</name>
</gene>
<evidence type="ECO:0000256" key="3">
    <source>
        <dbReference type="ARBA" id="ARBA00022679"/>
    </source>
</evidence>
<dbReference type="GO" id="GO:0016301">
    <property type="term" value="F:kinase activity"/>
    <property type="evidence" value="ECO:0007669"/>
    <property type="project" value="UniProtKB-KW"/>
</dbReference>
<evidence type="ECO:0000256" key="4">
    <source>
        <dbReference type="ARBA" id="ARBA00022741"/>
    </source>
</evidence>
<evidence type="ECO:0000259" key="5">
    <source>
        <dbReference type="Pfam" id="PF01982"/>
    </source>
</evidence>
<accession>A0ABS6ZN28</accession>
<dbReference type="InterPro" id="IPR023602">
    <property type="entry name" value="Riboflavin_kinase_CTP-dep"/>
</dbReference>
<keyword evidence="2" id="KW-0288">FMN</keyword>
<evidence type="ECO:0000256" key="2">
    <source>
        <dbReference type="ARBA" id="ARBA00022643"/>
    </source>
</evidence>
<proteinExistence type="predicted"/>
<dbReference type="Pfam" id="PF01982">
    <property type="entry name" value="CTP-dep_RFKase"/>
    <property type="match status" value="1"/>
</dbReference>
<keyword evidence="1" id="KW-0285">Flavoprotein</keyword>
<dbReference type="Proteomes" id="UP000769617">
    <property type="component" value="Unassembled WGS sequence"/>
</dbReference>
<keyword evidence="3" id="KW-0808">Transferase</keyword>
<organism evidence="6 7">
    <name type="scientific">Billgrantia antri</name>
    <dbReference type="NCBI Taxonomy" id="2846777"/>
    <lineage>
        <taxon>Bacteria</taxon>
        <taxon>Pseudomonadati</taxon>
        <taxon>Pseudomonadota</taxon>
        <taxon>Gammaproteobacteria</taxon>
        <taxon>Oceanospirillales</taxon>
        <taxon>Halomonadaceae</taxon>
        <taxon>Billgrantia</taxon>
    </lineage>
</organism>
<sequence length="163" mass="19116">MRRVEGVVSSGRGRANEHITHSVEEIENLTGLRIFPGSLNIVLDDGVKLRVACAKKFDNGRRFIWPAFIAGQPVWIYRWQGTPFHIMEILSDKKLREVLNVQDGSKIIIDLDEVFVERMCLREKISTLVIWGFGRSHLYYRRNYTSNRMIFFARRCMRDGQRK</sequence>
<keyword evidence="6" id="KW-0418">Kinase</keyword>
<keyword evidence="4" id="KW-0547">Nucleotide-binding</keyword>
<dbReference type="SUPFAM" id="SSF82114">
    <property type="entry name" value="Riboflavin kinase-like"/>
    <property type="match status" value="1"/>
</dbReference>
<feature type="domain" description="Riboflavin kinase" evidence="5">
    <location>
        <begin position="8"/>
        <end position="110"/>
    </location>
</feature>
<keyword evidence="7" id="KW-1185">Reference proteome</keyword>
<name>A0ABS6ZN28_9GAMM</name>
<comment type="caution">
    <text evidence="6">The sequence shown here is derived from an EMBL/GenBank/DDBJ whole genome shotgun (WGS) entry which is preliminary data.</text>
</comment>
<reference evidence="6 7" key="1">
    <citation type="submission" date="2021-07" db="EMBL/GenBank/DDBJ databases">
        <authorList>
            <person name="So Y."/>
        </authorList>
    </citation>
    <scope>NUCLEOTIDE SEQUENCE [LARGE SCALE GENOMIC DNA]</scope>
    <source>
        <strain evidence="6 7">Y3S6</strain>
    </source>
</reference>
<dbReference type="EMBL" id="JAHYCA010000003">
    <property type="protein sequence ID" value="MBW6391491.1"/>
    <property type="molecule type" value="Genomic_DNA"/>
</dbReference>
<evidence type="ECO:0000313" key="6">
    <source>
        <dbReference type="EMBL" id="MBW6391491.1"/>
    </source>
</evidence>
<evidence type="ECO:0000256" key="1">
    <source>
        <dbReference type="ARBA" id="ARBA00022630"/>
    </source>
</evidence>
<dbReference type="Gene3D" id="2.40.30.30">
    <property type="entry name" value="Riboflavin kinase-like"/>
    <property type="match status" value="1"/>
</dbReference>